<gene>
    <name evidence="10" type="ORF">HMPREF9302_05120</name>
</gene>
<dbReference type="InterPro" id="IPR003838">
    <property type="entry name" value="ABC3_permease_C"/>
</dbReference>
<dbReference type="Pfam" id="PF12704">
    <property type="entry name" value="MacB_PCD"/>
    <property type="match status" value="1"/>
</dbReference>
<keyword evidence="6 7" id="KW-0472">Membrane</keyword>
<evidence type="ECO:0000256" key="3">
    <source>
        <dbReference type="ARBA" id="ARBA00022475"/>
    </source>
</evidence>
<name>A0A096D3D9_9BACT</name>
<keyword evidence="5 7" id="KW-1133">Transmembrane helix</keyword>
<dbReference type="AlphaFoldDB" id="A0A096D3D9"/>
<dbReference type="Proteomes" id="UP000029614">
    <property type="component" value="Unassembled WGS sequence"/>
</dbReference>
<evidence type="ECO:0000313" key="11">
    <source>
        <dbReference type="Proteomes" id="UP000029614"/>
    </source>
</evidence>
<reference evidence="10 11" key="1">
    <citation type="submission" date="2014-07" db="EMBL/GenBank/DDBJ databases">
        <authorList>
            <person name="McCorrison J."/>
            <person name="Sanka R."/>
            <person name="Torralba M."/>
            <person name="Gillis M."/>
            <person name="Haft D.H."/>
            <person name="Methe B."/>
            <person name="Sutton G."/>
            <person name="Nelson K.E."/>
        </authorList>
    </citation>
    <scope>NUCLEOTIDE SEQUENCE [LARGE SCALE GENOMIC DNA]</scope>
    <source>
        <strain evidence="10 11">DNF00058</strain>
    </source>
</reference>
<comment type="caution">
    <text evidence="10">The sequence shown here is derived from an EMBL/GenBank/DDBJ whole genome shotgun (WGS) entry which is preliminary data.</text>
</comment>
<keyword evidence="3" id="KW-1003">Cell membrane</keyword>
<keyword evidence="4 7" id="KW-0812">Transmembrane</keyword>
<evidence type="ECO:0000256" key="4">
    <source>
        <dbReference type="ARBA" id="ARBA00022692"/>
    </source>
</evidence>
<feature type="transmembrane region" description="Helical" evidence="7">
    <location>
        <begin position="26"/>
        <end position="51"/>
    </location>
</feature>
<dbReference type="GO" id="GO:0044874">
    <property type="term" value="P:lipoprotein localization to outer membrane"/>
    <property type="evidence" value="ECO:0007669"/>
    <property type="project" value="TreeGrafter"/>
</dbReference>
<dbReference type="PANTHER" id="PTHR30489:SF0">
    <property type="entry name" value="LIPOPROTEIN-RELEASING SYSTEM TRANSMEMBRANE PROTEIN LOLE"/>
    <property type="match status" value="1"/>
</dbReference>
<protein>
    <submittedName>
        <fullName evidence="10">ABC transporter permease</fullName>
    </submittedName>
</protein>
<feature type="transmembrane region" description="Helical" evidence="7">
    <location>
        <begin position="377"/>
        <end position="404"/>
    </location>
</feature>
<comment type="similarity">
    <text evidence="2">Belongs to the ABC-4 integral membrane protein family. LolC/E subfamily.</text>
</comment>
<organism evidence="10 11">
    <name type="scientific">Prevotella amnii DNF00058</name>
    <dbReference type="NCBI Taxonomy" id="1401066"/>
    <lineage>
        <taxon>Bacteria</taxon>
        <taxon>Pseudomonadati</taxon>
        <taxon>Bacteroidota</taxon>
        <taxon>Bacteroidia</taxon>
        <taxon>Bacteroidales</taxon>
        <taxon>Prevotellaceae</taxon>
        <taxon>Prevotella</taxon>
    </lineage>
</organism>
<comment type="subcellular location">
    <subcellularLocation>
        <location evidence="1">Cell membrane</location>
        <topology evidence="1">Multi-pass membrane protein</topology>
    </subcellularLocation>
</comment>
<dbReference type="RefSeq" id="WP_036855315.1">
    <property type="nucleotide sequence ID" value="NZ_JRNU01000018.1"/>
</dbReference>
<evidence type="ECO:0000259" key="9">
    <source>
        <dbReference type="Pfam" id="PF12704"/>
    </source>
</evidence>
<evidence type="ECO:0000313" key="10">
    <source>
        <dbReference type="EMBL" id="KGF52044.1"/>
    </source>
</evidence>
<dbReference type="Pfam" id="PF02687">
    <property type="entry name" value="FtsX"/>
    <property type="match status" value="1"/>
</dbReference>
<sequence length="416" mass="46981">MNFSLYVARKIYTGGRGLNNKVSKPAIRIATLGVTIGLSVMIISVSVVLGFKNSIRDKVVGFGSHIIVTNILNIDGAEQYPIAINKDLTRRLTQVDGVKKVERYAYTEGVLKTNSDFLGIMLKGIGPEYDLSFIHENLREGNIPNFSDKKSQNKIVISETIAQKLNLHVGDKAFAYFLNRQGVRMRYFKIAGIYATNMKQFDSQICFTDLYTTQKLNGWKDDQYGGVELLIKDFNNLHIESNKISHLVKDRRDRYNNTYAASNIISQYPQIFSWLNLMDMNVWIILGLMIAVAGVTMVSGLLIIILERTQMIGTMKALGCRNKQIRHIFLWFATFVIGKGLLFGNLIGIGIILLQRYTGFIKLDPQTYYVNIIPVEINILLILALNIITMIVCVLVLIAPSYLVSRINPAKSMQYE</sequence>
<evidence type="ECO:0000256" key="2">
    <source>
        <dbReference type="ARBA" id="ARBA00005236"/>
    </source>
</evidence>
<feature type="transmembrane region" description="Helical" evidence="7">
    <location>
        <begin position="283"/>
        <end position="307"/>
    </location>
</feature>
<feature type="domain" description="MacB-like periplasmic core" evidence="9">
    <location>
        <begin position="29"/>
        <end position="214"/>
    </location>
</feature>
<dbReference type="InterPro" id="IPR025857">
    <property type="entry name" value="MacB_PCD"/>
</dbReference>
<dbReference type="EMBL" id="JRNU01000018">
    <property type="protein sequence ID" value="KGF52044.1"/>
    <property type="molecule type" value="Genomic_DNA"/>
</dbReference>
<evidence type="ECO:0000256" key="5">
    <source>
        <dbReference type="ARBA" id="ARBA00022989"/>
    </source>
</evidence>
<evidence type="ECO:0000256" key="7">
    <source>
        <dbReference type="SAM" id="Phobius"/>
    </source>
</evidence>
<keyword evidence="11" id="KW-1185">Reference proteome</keyword>
<dbReference type="OrthoDB" id="1522670at2"/>
<feature type="transmembrane region" description="Helical" evidence="7">
    <location>
        <begin position="328"/>
        <end position="357"/>
    </location>
</feature>
<proteinExistence type="inferred from homology"/>
<evidence type="ECO:0000256" key="6">
    <source>
        <dbReference type="ARBA" id="ARBA00023136"/>
    </source>
</evidence>
<dbReference type="InterPro" id="IPR051447">
    <property type="entry name" value="Lipoprotein-release_system"/>
</dbReference>
<dbReference type="PANTHER" id="PTHR30489">
    <property type="entry name" value="LIPOPROTEIN-RELEASING SYSTEM TRANSMEMBRANE PROTEIN LOLE"/>
    <property type="match status" value="1"/>
</dbReference>
<accession>A0A096D3D9</accession>
<feature type="domain" description="ABC3 transporter permease C-terminal" evidence="8">
    <location>
        <begin position="284"/>
        <end position="409"/>
    </location>
</feature>
<evidence type="ECO:0000256" key="1">
    <source>
        <dbReference type="ARBA" id="ARBA00004651"/>
    </source>
</evidence>
<dbReference type="GO" id="GO:0098797">
    <property type="term" value="C:plasma membrane protein complex"/>
    <property type="evidence" value="ECO:0007669"/>
    <property type="project" value="TreeGrafter"/>
</dbReference>
<evidence type="ECO:0000259" key="8">
    <source>
        <dbReference type="Pfam" id="PF02687"/>
    </source>
</evidence>